<keyword evidence="1" id="KW-0319">Glycerol metabolism</keyword>
<dbReference type="PIRSF" id="PIRSF016897">
    <property type="entry name" value="GlpP"/>
    <property type="match status" value="1"/>
</dbReference>
<evidence type="ECO:0000313" key="3">
    <source>
        <dbReference type="Proteomes" id="UP001589836"/>
    </source>
</evidence>
<dbReference type="Pfam" id="PF04309">
    <property type="entry name" value="G3P_antiterm"/>
    <property type="match status" value="1"/>
</dbReference>
<dbReference type="Gene3D" id="3.20.20.70">
    <property type="entry name" value="Aldolase class I"/>
    <property type="match status" value="1"/>
</dbReference>
<name>A0ABV6LT47_9BACI</name>
<reference evidence="2 3" key="1">
    <citation type="submission" date="2024-09" db="EMBL/GenBank/DDBJ databases">
        <authorList>
            <person name="Sun Q."/>
            <person name="Mori K."/>
        </authorList>
    </citation>
    <scope>NUCLEOTIDE SEQUENCE [LARGE SCALE GENOMIC DNA]</scope>
    <source>
        <strain evidence="2 3">NCAIM B.02529</strain>
    </source>
</reference>
<gene>
    <name evidence="2" type="ORF">ACFFGV_18415</name>
</gene>
<organism evidence="2 3">
    <name type="scientific">Pontibacillus salicampi</name>
    <dbReference type="NCBI Taxonomy" id="1449801"/>
    <lineage>
        <taxon>Bacteria</taxon>
        <taxon>Bacillati</taxon>
        <taxon>Bacillota</taxon>
        <taxon>Bacilli</taxon>
        <taxon>Bacillales</taxon>
        <taxon>Bacillaceae</taxon>
        <taxon>Pontibacillus</taxon>
    </lineage>
</organism>
<evidence type="ECO:0000256" key="1">
    <source>
        <dbReference type="PIRNR" id="PIRNR016897"/>
    </source>
</evidence>
<dbReference type="InterPro" id="IPR013785">
    <property type="entry name" value="Aldolase_TIM"/>
</dbReference>
<dbReference type="RefSeq" id="WP_377350962.1">
    <property type="nucleotide sequence ID" value="NZ_JBHLTP010000013.1"/>
</dbReference>
<keyword evidence="3" id="KW-1185">Reference proteome</keyword>
<comment type="caution">
    <text evidence="2">The sequence shown here is derived from an EMBL/GenBank/DDBJ whole genome shotgun (WGS) entry which is preliminary data.</text>
</comment>
<comment type="function">
    <text evidence="1">Regulates expression of the glpD operon. In the presence of glycerol 3-phosphate (G3P) causes antitermination of transcription of glpD at the inverted repeat of the leader region to enhance its transcription. Binds and stabilizes glpD leader mRNA.</text>
</comment>
<proteinExistence type="predicted"/>
<evidence type="ECO:0000313" key="2">
    <source>
        <dbReference type="EMBL" id="MFC0525562.1"/>
    </source>
</evidence>
<sequence>MSDSPRLREWLAKDRLIASIKDPKAMDAFLKTDIKIAFLLFGNISVIGKFVKHLKEHDRMVYVHLDKIQGISHDAEGLKFLHRFVAPYGIITTKSHMVQKAKKLNLSTIQRLFLVDTDAIKNGLASMEKVQPDAVEIMPALIPSMVSELKLQTDVPLVTGGLLTNPNQMREALEYGASAVSTGNPGLWDISYTQRVGSEWK</sequence>
<dbReference type="Proteomes" id="UP001589836">
    <property type="component" value="Unassembled WGS sequence"/>
</dbReference>
<keyword evidence="1" id="KW-0804">Transcription</keyword>
<dbReference type="EMBL" id="JBHLTP010000013">
    <property type="protein sequence ID" value="MFC0525562.1"/>
    <property type="molecule type" value="Genomic_DNA"/>
</dbReference>
<keyword evidence="1" id="KW-0805">Transcription regulation</keyword>
<keyword evidence="1" id="KW-0694">RNA-binding</keyword>
<accession>A0ABV6LT47</accession>
<dbReference type="InterPro" id="IPR006699">
    <property type="entry name" value="GlpP"/>
</dbReference>
<dbReference type="SUPFAM" id="SSF110391">
    <property type="entry name" value="GlpP-like"/>
    <property type="match status" value="1"/>
</dbReference>
<protein>
    <recommendedName>
        <fullName evidence="1">Glycerol uptake operon antiterminator regulatory protein</fullName>
    </recommendedName>
</protein>
<dbReference type="PANTHER" id="PTHR35787:SF1">
    <property type="entry name" value="GLYCEROL UPTAKE OPERON ANTITERMINATOR REGULATORY PROTEIN"/>
    <property type="match status" value="1"/>
</dbReference>
<dbReference type="PANTHER" id="PTHR35787">
    <property type="entry name" value="GLYCEROL UPTAKE OPERON ANTITERMINATOR REGULATORY PROTEIN"/>
    <property type="match status" value="1"/>
</dbReference>